<accession>A0A368HAE8</accession>
<organism evidence="1 2">
    <name type="scientific">Ancylostoma caninum</name>
    <name type="common">Dog hookworm</name>
    <dbReference type="NCBI Taxonomy" id="29170"/>
    <lineage>
        <taxon>Eukaryota</taxon>
        <taxon>Metazoa</taxon>
        <taxon>Ecdysozoa</taxon>
        <taxon>Nematoda</taxon>
        <taxon>Chromadorea</taxon>
        <taxon>Rhabditida</taxon>
        <taxon>Rhabditina</taxon>
        <taxon>Rhabditomorpha</taxon>
        <taxon>Strongyloidea</taxon>
        <taxon>Ancylostomatidae</taxon>
        <taxon>Ancylostomatinae</taxon>
        <taxon>Ancylostoma</taxon>
    </lineage>
</organism>
<gene>
    <name evidence="1" type="ORF">ANCCAN_00075</name>
</gene>
<reference evidence="1 2" key="1">
    <citation type="submission" date="2014-10" db="EMBL/GenBank/DDBJ databases">
        <title>Draft genome of the hookworm Ancylostoma caninum.</title>
        <authorList>
            <person name="Mitreva M."/>
        </authorList>
    </citation>
    <scope>NUCLEOTIDE SEQUENCE [LARGE SCALE GENOMIC DNA]</scope>
    <source>
        <strain evidence="1 2">Baltimore</strain>
    </source>
</reference>
<protein>
    <submittedName>
        <fullName evidence="1">Uncharacterized protein</fullName>
    </submittedName>
</protein>
<dbReference type="EMBL" id="JOJR01000001">
    <property type="protein sequence ID" value="RCN53581.1"/>
    <property type="molecule type" value="Genomic_DNA"/>
</dbReference>
<sequence>MARHLPKLNGSLTGTKLTSLRKDSATPLSMLNDKLIPQKLS</sequence>
<evidence type="ECO:0000313" key="1">
    <source>
        <dbReference type="EMBL" id="RCN53581.1"/>
    </source>
</evidence>
<keyword evidence="2" id="KW-1185">Reference proteome</keyword>
<dbReference type="AlphaFoldDB" id="A0A368HAE8"/>
<evidence type="ECO:0000313" key="2">
    <source>
        <dbReference type="Proteomes" id="UP000252519"/>
    </source>
</evidence>
<name>A0A368HAE8_ANCCA</name>
<proteinExistence type="predicted"/>
<comment type="caution">
    <text evidence="1">The sequence shown here is derived from an EMBL/GenBank/DDBJ whole genome shotgun (WGS) entry which is preliminary data.</text>
</comment>
<dbReference type="Proteomes" id="UP000252519">
    <property type="component" value="Unassembled WGS sequence"/>
</dbReference>